<dbReference type="SUPFAM" id="SSF46785">
    <property type="entry name" value="Winged helix' DNA-binding domain"/>
    <property type="match status" value="1"/>
</dbReference>
<dbReference type="RefSeq" id="WP_175178193.1">
    <property type="nucleotide sequence ID" value="NZ_CADIJX010000015.1"/>
</dbReference>
<comment type="similarity">
    <text evidence="1">Belongs to the LysR transcriptional regulatory family.</text>
</comment>
<dbReference type="InterPro" id="IPR036390">
    <property type="entry name" value="WH_DNA-bd_sf"/>
</dbReference>
<evidence type="ECO:0000256" key="4">
    <source>
        <dbReference type="ARBA" id="ARBA00023163"/>
    </source>
</evidence>
<evidence type="ECO:0000256" key="3">
    <source>
        <dbReference type="ARBA" id="ARBA00023125"/>
    </source>
</evidence>
<reference evidence="6 7" key="1">
    <citation type="submission" date="2020-04" db="EMBL/GenBank/DDBJ databases">
        <authorList>
            <person name="De Canck E."/>
        </authorList>
    </citation>
    <scope>NUCLEOTIDE SEQUENCE [LARGE SCALE GENOMIC DNA]</scope>
    <source>
        <strain evidence="6 7">LMG 3431</strain>
    </source>
</reference>
<dbReference type="PRINTS" id="PR00039">
    <property type="entry name" value="HTHLYSR"/>
</dbReference>
<dbReference type="EMBL" id="CADIJX010000015">
    <property type="protein sequence ID" value="CAB3710693.1"/>
    <property type="molecule type" value="Genomic_DNA"/>
</dbReference>
<dbReference type="CDD" id="cd05466">
    <property type="entry name" value="PBP2_LTTR_substrate"/>
    <property type="match status" value="1"/>
</dbReference>
<name>A0A6S7A3C3_9BURK</name>
<organism evidence="6 7">
    <name type="scientific">Achromobacter pestifer</name>
    <dbReference type="NCBI Taxonomy" id="1353889"/>
    <lineage>
        <taxon>Bacteria</taxon>
        <taxon>Pseudomonadati</taxon>
        <taxon>Pseudomonadota</taxon>
        <taxon>Betaproteobacteria</taxon>
        <taxon>Burkholderiales</taxon>
        <taxon>Alcaligenaceae</taxon>
        <taxon>Achromobacter</taxon>
    </lineage>
</organism>
<keyword evidence="7" id="KW-1185">Reference proteome</keyword>
<feature type="domain" description="HTH lysR-type" evidence="5">
    <location>
        <begin position="1"/>
        <end position="60"/>
    </location>
</feature>
<dbReference type="InterPro" id="IPR000847">
    <property type="entry name" value="LysR_HTH_N"/>
</dbReference>
<gene>
    <name evidence="6" type="primary">gltC_15</name>
    <name evidence="6" type="ORF">LMG3431_05984</name>
</gene>
<dbReference type="FunFam" id="1.10.10.10:FF:000001">
    <property type="entry name" value="LysR family transcriptional regulator"/>
    <property type="match status" value="1"/>
</dbReference>
<dbReference type="PANTHER" id="PTHR30346:SF0">
    <property type="entry name" value="HCA OPERON TRANSCRIPTIONAL ACTIVATOR HCAR"/>
    <property type="match status" value="1"/>
</dbReference>
<dbReference type="Pfam" id="PF00126">
    <property type="entry name" value="HTH_1"/>
    <property type="match status" value="1"/>
</dbReference>
<evidence type="ECO:0000259" key="5">
    <source>
        <dbReference type="PROSITE" id="PS50931"/>
    </source>
</evidence>
<accession>A0A6S7A3C3</accession>
<dbReference type="GO" id="GO:0003700">
    <property type="term" value="F:DNA-binding transcription factor activity"/>
    <property type="evidence" value="ECO:0007669"/>
    <property type="project" value="InterPro"/>
</dbReference>
<evidence type="ECO:0000256" key="1">
    <source>
        <dbReference type="ARBA" id="ARBA00009437"/>
    </source>
</evidence>
<dbReference type="Gene3D" id="3.40.190.290">
    <property type="match status" value="1"/>
</dbReference>
<dbReference type="SUPFAM" id="SSF53850">
    <property type="entry name" value="Periplasmic binding protein-like II"/>
    <property type="match status" value="1"/>
</dbReference>
<sequence length="291" mass="31602">MDTPDRQLRYFVRIAELKSLSRAAEDLDQTQSGLSRQLAALEAHVGKPLFTRTGRGVELTEAGSRLLDGIQPAYQSIDRVVDTVRQREGVTHGTVRLATVHTLSYYFMAEVVASFVSSHEHVNLSVMGRSSPDVVALVESGKADVGFVYDAAVATDNVASTPLFDDEMCLIVRHDVPLADAVDLGGMPLRLVGFPPHYALRKMIHSAGLQPEFMAEAETIDAMLKLVSSGVGACILPSRIPEKLLTDYGLRKVGIRSPVLRRRVVAITPGQRQPLPLVAELLACAHRIASA</sequence>
<dbReference type="InterPro" id="IPR005119">
    <property type="entry name" value="LysR_subst-bd"/>
</dbReference>
<dbReference type="Pfam" id="PF03466">
    <property type="entry name" value="LysR_substrate"/>
    <property type="match status" value="1"/>
</dbReference>
<keyword evidence="4" id="KW-0804">Transcription</keyword>
<evidence type="ECO:0000256" key="2">
    <source>
        <dbReference type="ARBA" id="ARBA00023015"/>
    </source>
</evidence>
<keyword evidence="2" id="KW-0805">Transcription regulation</keyword>
<evidence type="ECO:0000313" key="7">
    <source>
        <dbReference type="Proteomes" id="UP000494108"/>
    </source>
</evidence>
<keyword evidence="3" id="KW-0238">DNA-binding</keyword>
<dbReference type="Gene3D" id="1.10.10.10">
    <property type="entry name" value="Winged helix-like DNA-binding domain superfamily/Winged helix DNA-binding domain"/>
    <property type="match status" value="1"/>
</dbReference>
<dbReference type="AlphaFoldDB" id="A0A6S7A3C3"/>
<dbReference type="PANTHER" id="PTHR30346">
    <property type="entry name" value="TRANSCRIPTIONAL DUAL REGULATOR HCAR-RELATED"/>
    <property type="match status" value="1"/>
</dbReference>
<dbReference type="GO" id="GO:0003677">
    <property type="term" value="F:DNA binding"/>
    <property type="evidence" value="ECO:0007669"/>
    <property type="project" value="UniProtKB-KW"/>
</dbReference>
<dbReference type="GO" id="GO:0032993">
    <property type="term" value="C:protein-DNA complex"/>
    <property type="evidence" value="ECO:0007669"/>
    <property type="project" value="TreeGrafter"/>
</dbReference>
<dbReference type="InterPro" id="IPR036388">
    <property type="entry name" value="WH-like_DNA-bd_sf"/>
</dbReference>
<dbReference type="Proteomes" id="UP000494108">
    <property type="component" value="Unassembled WGS sequence"/>
</dbReference>
<proteinExistence type="inferred from homology"/>
<dbReference type="PROSITE" id="PS50931">
    <property type="entry name" value="HTH_LYSR"/>
    <property type="match status" value="1"/>
</dbReference>
<protein>
    <submittedName>
        <fullName evidence="6">HTH-type transcriptional regulator GltC</fullName>
    </submittedName>
</protein>
<evidence type="ECO:0000313" key="6">
    <source>
        <dbReference type="EMBL" id="CAB3710693.1"/>
    </source>
</evidence>